<organism evidence="1 2">
    <name type="scientific">Liparis tanakae</name>
    <name type="common">Tanaka's snailfish</name>
    <dbReference type="NCBI Taxonomy" id="230148"/>
    <lineage>
        <taxon>Eukaryota</taxon>
        <taxon>Metazoa</taxon>
        <taxon>Chordata</taxon>
        <taxon>Craniata</taxon>
        <taxon>Vertebrata</taxon>
        <taxon>Euteleostomi</taxon>
        <taxon>Actinopterygii</taxon>
        <taxon>Neopterygii</taxon>
        <taxon>Teleostei</taxon>
        <taxon>Neoteleostei</taxon>
        <taxon>Acanthomorphata</taxon>
        <taxon>Eupercaria</taxon>
        <taxon>Perciformes</taxon>
        <taxon>Cottioidei</taxon>
        <taxon>Cottales</taxon>
        <taxon>Liparidae</taxon>
        <taxon>Liparis</taxon>
    </lineage>
</organism>
<dbReference type="Proteomes" id="UP000314294">
    <property type="component" value="Unassembled WGS sequence"/>
</dbReference>
<sequence length="188" mass="20684">MKLGFPVTTSLVWANAAWPSGSRDADIRGPQRMTLTDFYDSSSGTTRATAVCKRPQAKHALNAESAACGQVLALCKGHCRPKMEERLSLALPVSLPLSLCLRGLLALGAMREGRSSPTWHEGRMIPEQPILHELKPAHTFKQMVNTKQTGELCSRDVLGDAHSSNHLRREQKNLFCIPRSGKPKMSLK</sequence>
<evidence type="ECO:0000313" key="1">
    <source>
        <dbReference type="EMBL" id="TNN88302.1"/>
    </source>
</evidence>
<accession>A0A4Z2JG97</accession>
<gene>
    <name evidence="1" type="ORF">EYF80_001518</name>
</gene>
<comment type="caution">
    <text evidence="1">The sequence shown here is derived from an EMBL/GenBank/DDBJ whole genome shotgun (WGS) entry which is preliminary data.</text>
</comment>
<keyword evidence="2" id="KW-1185">Reference proteome</keyword>
<proteinExistence type="predicted"/>
<protein>
    <submittedName>
        <fullName evidence="1">Uncharacterized protein</fullName>
    </submittedName>
</protein>
<evidence type="ECO:0000313" key="2">
    <source>
        <dbReference type="Proteomes" id="UP000314294"/>
    </source>
</evidence>
<name>A0A4Z2JG97_9TELE</name>
<dbReference type="EMBL" id="SRLO01000006">
    <property type="protein sequence ID" value="TNN88302.1"/>
    <property type="molecule type" value="Genomic_DNA"/>
</dbReference>
<reference evidence="1 2" key="1">
    <citation type="submission" date="2019-03" db="EMBL/GenBank/DDBJ databases">
        <title>First draft genome of Liparis tanakae, snailfish: a comprehensive survey of snailfish specific genes.</title>
        <authorList>
            <person name="Kim W."/>
            <person name="Song I."/>
            <person name="Jeong J.-H."/>
            <person name="Kim D."/>
            <person name="Kim S."/>
            <person name="Ryu S."/>
            <person name="Song J.Y."/>
            <person name="Lee S.K."/>
        </authorList>
    </citation>
    <scope>NUCLEOTIDE SEQUENCE [LARGE SCALE GENOMIC DNA]</scope>
    <source>
        <tissue evidence="1">Muscle</tissue>
    </source>
</reference>
<dbReference type="AlphaFoldDB" id="A0A4Z2JG97"/>